<name>A0ABX1D0U3_9FLAO</name>
<dbReference type="RefSeq" id="WP_168137556.1">
    <property type="nucleotide sequence ID" value="NZ_JAAVJR010000003.1"/>
</dbReference>
<dbReference type="EMBL" id="JAAVJR010000003">
    <property type="protein sequence ID" value="NJW52783.1"/>
    <property type="molecule type" value="Genomic_DNA"/>
</dbReference>
<organism evidence="1 2">
    <name type="scientific">Salinimicrobium oceani</name>
    <dbReference type="NCBI Taxonomy" id="2722702"/>
    <lineage>
        <taxon>Bacteria</taxon>
        <taxon>Pseudomonadati</taxon>
        <taxon>Bacteroidota</taxon>
        <taxon>Flavobacteriia</taxon>
        <taxon>Flavobacteriales</taxon>
        <taxon>Flavobacteriaceae</taxon>
        <taxon>Salinimicrobium</taxon>
    </lineage>
</organism>
<proteinExistence type="predicted"/>
<evidence type="ECO:0000313" key="2">
    <source>
        <dbReference type="Proteomes" id="UP000703674"/>
    </source>
</evidence>
<comment type="caution">
    <text evidence="1">The sequence shown here is derived from an EMBL/GenBank/DDBJ whole genome shotgun (WGS) entry which is preliminary data.</text>
</comment>
<evidence type="ECO:0000313" key="1">
    <source>
        <dbReference type="EMBL" id="NJW52783.1"/>
    </source>
</evidence>
<protein>
    <submittedName>
        <fullName evidence="1">Uncharacterized protein</fullName>
    </submittedName>
</protein>
<gene>
    <name evidence="1" type="ORF">HC175_07595</name>
</gene>
<accession>A0ABX1D0U3</accession>
<keyword evidence="2" id="KW-1185">Reference proteome</keyword>
<sequence length="101" mass="11419">MRLDPVKAALISLRKDSLLEIHFSKPIKIAGFTEKLQAEGEGIFRRNIDEIHIFRIKCTKNLEMKIFVVSSHCEKVIFFAPNVGDLVSVGPKNGVRIRKNG</sequence>
<dbReference type="Proteomes" id="UP000703674">
    <property type="component" value="Unassembled WGS sequence"/>
</dbReference>
<reference evidence="1 2" key="1">
    <citation type="submission" date="2020-03" db="EMBL/GenBank/DDBJ databases">
        <title>Salinimicrobium sp. nov, isolated from SCS.</title>
        <authorList>
            <person name="Cao W.R."/>
        </authorList>
    </citation>
    <scope>NUCLEOTIDE SEQUENCE [LARGE SCALE GENOMIC DNA]</scope>
    <source>
        <strain evidence="2">J15B91</strain>
    </source>
</reference>